<evidence type="ECO:0000313" key="3">
    <source>
        <dbReference type="Proteomes" id="UP001397290"/>
    </source>
</evidence>
<reference evidence="2 3" key="1">
    <citation type="submission" date="2020-02" db="EMBL/GenBank/DDBJ databases">
        <title>Comparative genomics of the hypocrealean fungal genus Beauvera.</title>
        <authorList>
            <person name="Showalter D.N."/>
            <person name="Bushley K.E."/>
            <person name="Rehner S.A."/>
        </authorList>
    </citation>
    <scope>NUCLEOTIDE SEQUENCE [LARGE SCALE GENOMIC DNA]</scope>
    <source>
        <strain evidence="2 3">ARSEF4384</strain>
    </source>
</reference>
<name>A0AAW0RHS2_9HYPO</name>
<sequence>MQLFTAFIIATGLFARAFAVPVETALNGGGGFNGIVDAREQASEATVMNGGAGFN</sequence>
<dbReference type="EMBL" id="JAAHCF010000865">
    <property type="protein sequence ID" value="KAK8141737.1"/>
    <property type="molecule type" value="Genomic_DNA"/>
</dbReference>
<evidence type="ECO:0000313" key="2">
    <source>
        <dbReference type="EMBL" id="KAK8141737.1"/>
    </source>
</evidence>
<keyword evidence="1" id="KW-0732">Signal</keyword>
<evidence type="ECO:0000256" key="1">
    <source>
        <dbReference type="SAM" id="SignalP"/>
    </source>
</evidence>
<organism evidence="2 3">
    <name type="scientific">Beauveria asiatica</name>
    <dbReference type="NCBI Taxonomy" id="1069075"/>
    <lineage>
        <taxon>Eukaryota</taxon>
        <taxon>Fungi</taxon>
        <taxon>Dikarya</taxon>
        <taxon>Ascomycota</taxon>
        <taxon>Pezizomycotina</taxon>
        <taxon>Sordariomycetes</taxon>
        <taxon>Hypocreomycetidae</taxon>
        <taxon>Hypocreales</taxon>
        <taxon>Cordycipitaceae</taxon>
        <taxon>Beauveria</taxon>
    </lineage>
</organism>
<feature type="chain" id="PRO_5043866844" evidence="1">
    <location>
        <begin position="20"/>
        <end position="55"/>
    </location>
</feature>
<protein>
    <submittedName>
        <fullName evidence="2">Uncharacterized protein</fullName>
    </submittedName>
</protein>
<keyword evidence="3" id="KW-1185">Reference proteome</keyword>
<proteinExistence type="predicted"/>
<gene>
    <name evidence="2" type="ORF">G3M48_009986</name>
</gene>
<dbReference type="AlphaFoldDB" id="A0AAW0RHS2"/>
<comment type="caution">
    <text evidence="2">The sequence shown here is derived from an EMBL/GenBank/DDBJ whole genome shotgun (WGS) entry which is preliminary data.</text>
</comment>
<feature type="signal peptide" evidence="1">
    <location>
        <begin position="1"/>
        <end position="19"/>
    </location>
</feature>
<dbReference type="Proteomes" id="UP001397290">
    <property type="component" value="Unassembled WGS sequence"/>
</dbReference>
<accession>A0AAW0RHS2</accession>